<reference evidence="1" key="1">
    <citation type="journal article" date="2021" name="Proc. Natl. Acad. Sci. U.S.A.">
        <title>A Catalog of Tens of Thousands of Viruses from Human Metagenomes Reveals Hidden Associations with Chronic Diseases.</title>
        <authorList>
            <person name="Tisza M.J."/>
            <person name="Buck C.B."/>
        </authorList>
    </citation>
    <scope>NUCLEOTIDE SEQUENCE</scope>
    <source>
        <strain evidence="1">CtlRg1</strain>
    </source>
</reference>
<evidence type="ECO:0000313" key="1">
    <source>
        <dbReference type="EMBL" id="DAD77816.1"/>
    </source>
</evidence>
<protein>
    <submittedName>
        <fullName evidence="1">Uncharacterized protein</fullName>
    </submittedName>
</protein>
<organism evidence="1">
    <name type="scientific">Myoviridae sp. ctlRg1</name>
    <dbReference type="NCBI Taxonomy" id="2826692"/>
    <lineage>
        <taxon>Viruses</taxon>
        <taxon>Duplodnaviria</taxon>
        <taxon>Heunggongvirae</taxon>
        <taxon>Uroviricota</taxon>
        <taxon>Caudoviricetes</taxon>
    </lineage>
</organism>
<dbReference type="EMBL" id="BK014834">
    <property type="protein sequence ID" value="DAD77816.1"/>
    <property type="molecule type" value="Genomic_DNA"/>
</dbReference>
<name>A0A8S5M6P1_9CAUD</name>
<accession>A0A8S5M6P1</accession>
<sequence>MSYFNGSIRNLSYRLRKFKDFLDDGLRDEILANEHIICDMIADQMYSGYDGRGKKIEPEYTPFTVSIKRQKGQPTDRVTLRDTGDFHSSLRVEFDEGGFYVTSDDSKAAELLEKYGTNIFRLSNQNLTILIREYIRPVFAEKLKELLQK</sequence>
<proteinExistence type="predicted"/>